<protein>
    <submittedName>
        <fullName evidence="2">Uncharacterized protein</fullName>
    </submittedName>
</protein>
<keyword evidence="1" id="KW-0472">Membrane</keyword>
<feature type="transmembrane region" description="Helical" evidence="1">
    <location>
        <begin position="84"/>
        <end position="105"/>
    </location>
</feature>
<reference evidence="2" key="1">
    <citation type="journal article" date="2020" name="Nature">
        <title>Giant virus diversity and host interactions through global metagenomics.</title>
        <authorList>
            <person name="Schulz F."/>
            <person name="Roux S."/>
            <person name="Paez-Espino D."/>
            <person name="Jungbluth S."/>
            <person name="Walsh D.A."/>
            <person name="Denef V.J."/>
            <person name="McMahon K.D."/>
            <person name="Konstantinidis K.T."/>
            <person name="Eloe-Fadrosh E.A."/>
            <person name="Kyrpides N.C."/>
            <person name="Woyke T."/>
        </authorList>
    </citation>
    <scope>NUCLEOTIDE SEQUENCE</scope>
    <source>
        <strain evidence="2">GVMAG-M-3300023184-77</strain>
    </source>
</reference>
<keyword evidence="1" id="KW-1133">Transmembrane helix</keyword>
<keyword evidence="1" id="KW-0812">Transmembrane</keyword>
<evidence type="ECO:0000313" key="2">
    <source>
        <dbReference type="EMBL" id="QHT91246.1"/>
    </source>
</evidence>
<feature type="transmembrane region" description="Helical" evidence="1">
    <location>
        <begin position="111"/>
        <end position="133"/>
    </location>
</feature>
<accession>A0A6C0IFK5</accession>
<sequence>MASTEESKILIDTAIYLNNQIKLGEANNNIFTRQMTQNSDSMKKNQVVLQDIKDAIETKNREFLERQTEMSTKGIKKDLTVQDWSLTIVYFGYGLFSLLLLIYIFKNVENAFMYGTLYLILTFILYTCLMFVIQRYG</sequence>
<organism evidence="2">
    <name type="scientific">viral metagenome</name>
    <dbReference type="NCBI Taxonomy" id="1070528"/>
    <lineage>
        <taxon>unclassified sequences</taxon>
        <taxon>metagenomes</taxon>
        <taxon>organismal metagenomes</taxon>
    </lineage>
</organism>
<evidence type="ECO:0000256" key="1">
    <source>
        <dbReference type="SAM" id="Phobius"/>
    </source>
</evidence>
<dbReference type="EMBL" id="MN740165">
    <property type="protein sequence ID" value="QHT91246.1"/>
    <property type="molecule type" value="Genomic_DNA"/>
</dbReference>
<name>A0A6C0IFK5_9ZZZZ</name>
<proteinExistence type="predicted"/>
<dbReference type="AlphaFoldDB" id="A0A6C0IFK5"/>